<evidence type="ECO:0000313" key="4">
    <source>
        <dbReference type="Proteomes" id="UP000001744"/>
    </source>
</evidence>
<protein>
    <submittedName>
        <fullName evidence="3">Progesterone binding protein</fullName>
    </submittedName>
</protein>
<dbReference type="EMBL" id="KE651168">
    <property type="protein sequence ID" value="EEB06847.1"/>
    <property type="molecule type" value="Genomic_DNA"/>
</dbReference>
<dbReference type="Proteomes" id="UP000001744">
    <property type="component" value="Unassembled WGS sequence"/>
</dbReference>
<dbReference type="JaponicusDB" id="SJAG_01905"/>
<sequence>MSTTNREFSAEELRLYGANVTSTPTYVAVKGIVFDVSGNPLYNPGKPYAVFTGRDSSRALAKTSLAETDCVPVTDGLSEKQLIALDKWFRFFDKVSEACV</sequence>
<evidence type="ECO:0000256" key="1">
    <source>
        <dbReference type="ARBA" id="ARBA00038357"/>
    </source>
</evidence>
<dbReference type="InterPro" id="IPR050577">
    <property type="entry name" value="MAPR/NEUFC/NENF-like"/>
</dbReference>
<evidence type="ECO:0000313" key="3">
    <source>
        <dbReference type="EMBL" id="EEB06847.1"/>
    </source>
</evidence>
<comment type="similarity">
    <text evidence="1">Belongs to the cytochrome b5 family. MAPR subfamily.</text>
</comment>
<dbReference type="PANTHER" id="PTHR10281">
    <property type="entry name" value="MEMBRANE-ASSOCIATED PROGESTERONE RECEPTOR COMPONENT-RELATED"/>
    <property type="match status" value="1"/>
</dbReference>
<dbReference type="AlphaFoldDB" id="B6JZ79"/>
<dbReference type="PANTHER" id="PTHR10281:SF76">
    <property type="entry name" value="CALCUTTA CUP-RELATED"/>
    <property type="match status" value="1"/>
</dbReference>
<gene>
    <name evidence="3" type="ORF">SJAG_01905</name>
</gene>
<dbReference type="SUPFAM" id="SSF55856">
    <property type="entry name" value="Cytochrome b5-like heme/steroid binding domain"/>
    <property type="match status" value="1"/>
</dbReference>
<reference evidence="3 4" key="1">
    <citation type="journal article" date="2011" name="Science">
        <title>Comparative functional genomics of the fission yeasts.</title>
        <authorList>
            <person name="Rhind N."/>
            <person name="Chen Z."/>
            <person name="Yassour M."/>
            <person name="Thompson D.A."/>
            <person name="Haas B.J."/>
            <person name="Habib N."/>
            <person name="Wapinski I."/>
            <person name="Roy S."/>
            <person name="Lin M.F."/>
            <person name="Heiman D.I."/>
            <person name="Young S.K."/>
            <person name="Furuya K."/>
            <person name="Guo Y."/>
            <person name="Pidoux A."/>
            <person name="Chen H.M."/>
            <person name="Robbertse B."/>
            <person name="Goldberg J.M."/>
            <person name="Aoki K."/>
            <person name="Bayne E.H."/>
            <person name="Berlin A.M."/>
            <person name="Desjardins C.A."/>
            <person name="Dobbs E."/>
            <person name="Dukaj L."/>
            <person name="Fan L."/>
            <person name="FitzGerald M.G."/>
            <person name="French C."/>
            <person name="Gujja S."/>
            <person name="Hansen K."/>
            <person name="Keifenheim D."/>
            <person name="Levin J.Z."/>
            <person name="Mosher R.A."/>
            <person name="Mueller C.A."/>
            <person name="Pfiffner J."/>
            <person name="Priest M."/>
            <person name="Russ C."/>
            <person name="Smialowska A."/>
            <person name="Swoboda P."/>
            <person name="Sykes S.M."/>
            <person name="Vaughn M."/>
            <person name="Vengrova S."/>
            <person name="Yoder R."/>
            <person name="Zeng Q."/>
            <person name="Allshire R."/>
            <person name="Baulcombe D."/>
            <person name="Birren B.W."/>
            <person name="Brown W."/>
            <person name="Ekwall K."/>
            <person name="Kellis M."/>
            <person name="Leatherwood J."/>
            <person name="Levin H."/>
            <person name="Margalit H."/>
            <person name="Martienssen R."/>
            <person name="Nieduszynski C.A."/>
            <person name="Spatafora J.W."/>
            <person name="Friedman N."/>
            <person name="Dalgaard J.Z."/>
            <person name="Baumann P."/>
            <person name="Niki H."/>
            <person name="Regev A."/>
            <person name="Nusbaum C."/>
        </authorList>
    </citation>
    <scope>NUCLEOTIDE SEQUENCE [LARGE SCALE GENOMIC DNA]</scope>
    <source>
        <strain evidence="4">yFS275 / FY16936</strain>
    </source>
</reference>
<dbReference type="OMA" id="DQWHAFF"/>
<organism evidence="3 4">
    <name type="scientific">Schizosaccharomyces japonicus (strain yFS275 / FY16936)</name>
    <name type="common">Fission yeast</name>
    <dbReference type="NCBI Taxonomy" id="402676"/>
    <lineage>
        <taxon>Eukaryota</taxon>
        <taxon>Fungi</taxon>
        <taxon>Dikarya</taxon>
        <taxon>Ascomycota</taxon>
        <taxon>Taphrinomycotina</taxon>
        <taxon>Schizosaccharomycetes</taxon>
        <taxon>Schizosaccharomycetales</taxon>
        <taxon>Schizosaccharomycetaceae</taxon>
        <taxon>Schizosaccharomyces</taxon>
    </lineage>
</organism>
<accession>B6JZ79</accession>
<dbReference type="InterPro" id="IPR001199">
    <property type="entry name" value="Cyt_B5-like_heme/steroid-bd"/>
</dbReference>
<dbReference type="STRING" id="402676.B6JZ79"/>
<dbReference type="SMART" id="SM01117">
    <property type="entry name" value="Cyt-b5"/>
    <property type="match status" value="1"/>
</dbReference>
<dbReference type="Gene3D" id="3.10.120.10">
    <property type="entry name" value="Cytochrome b5-like heme/steroid binding domain"/>
    <property type="match status" value="1"/>
</dbReference>
<dbReference type="InterPro" id="IPR036400">
    <property type="entry name" value="Cyt_B5-like_heme/steroid_sf"/>
</dbReference>
<dbReference type="HOGENOM" id="CLU_042860_3_1_1"/>
<keyword evidence="4" id="KW-1185">Reference proteome</keyword>
<evidence type="ECO:0000259" key="2">
    <source>
        <dbReference type="SMART" id="SM01117"/>
    </source>
</evidence>
<dbReference type="eggNOG" id="KOG1110">
    <property type="taxonomic scope" value="Eukaryota"/>
</dbReference>
<proteinExistence type="inferred from homology"/>
<dbReference type="RefSeq" id="XP_002173140.1">
    <property type="nucleotide sequence ID" value="XM_002173104.2"/>
</dbReference>
<dbReference type="VEuPathDB" id="FungiDB:SJAG_01905"/>
<dbReference type="GeneID" id="7048084"/>
<name>B6JZ79_SCHJY</name>
<feature type="domain" description="Cytochrome b5 heme-binding" evidence="2">
    <location>
        <begin position="8"/>
        <end position="96"/>
    </location>
</feature>